<dbReference type="GO" id="GO:0061575">
    <property type="term" value="F:cyclin-dependent protein serine/threonine kinase activator activity"/>
    <property type="evidence" value="ECO:0000318"/>
    <property type="project" value="GO_Central"/>
</dbReference>
<feature type="compositionally biased region" description="Pro residues" evidence="13">
    <location>
        <begin position="775"/>
        <end position="791"/>
    </location>
</feature>
<dbReference type="GO" id="GO:0043923">
    <property type="term" value="P:host-mediated activation of viral transcription"/>
    <property type="evidence" value="ECO:0007669"/>
    <property type="project" value="Ensembl"/>
</dbReference>
<evidence type="ECO:0000256" key="11">
    <source>
        <dbReference type="ARBA" id="ARBA00023306"/>
    </source>
</evidence>
<feature type="region of interest" description="Disordered" evidence="13">
    <location>
        <begin position="368"/>
        <end position="448"/>
    </location>
</feature>
<dbReference type="FunFam" id="1.10.472.10:FF:000004">
    <property type="entry name" value="Cyclin T2"/>
    <property type="match status" value="1"/>
</dbReference>
<evidence type="ECO:0000256" key="7">
    <source>
        <dbReference type="ARBA" id="ARBA00023015"/>
    </source>
</evidence>
<dbReference type="GO" id="GO:0005829">
    <property type="term" value="C:cytosol"/>
    <property type="evidence" value="ECO:0007669"/>
    <property type="project" value="Ensembl"/>
</dbReference>
<dbReference type="CDD" id="cd20595">
    <property type="entry name" value="CYCLIN_CCNT1_rpt1"/>
    <property type="match status" value="1"/>
</dbReference>
<dbReference type="GeneID" id="100859215"/>
<keyword evidence="4" id="KW-0597">Phosphoprotein</keyword>
<dbReference type="GO" id="GO:0097322">
    <property type="term" value="F:7SK snRNA binding"/>
    <property type="evidence" value="ECO:0007669"/>
    <property type="project" value="Ensembl"/>
</dbReference>
<evidence type="ECO:0000256" key="8">
    <source>
        <dbReference type="ARBA" id="ARBA00023127"/>
    </source>
</evidence>
<evidence type="ECO:0000313" key="15">
    <source>
        <dbReference type="Ensembl" id="ENSGALP00010034011.1"/>
    </source>
</evidence>
<organism evidence="15 16">
    <name type="scientific">Gallus gallus</name>
    <name type="common">Chicken</name>
    <dbReference type="NCBI Taxonomy" id="9031"/>
    <lineage>
        <taxon>Eukaryota</taxon>
        <taxon>Metazoa</taxon>
        <taxon>Chordata</taxon>
        <taxon>Craniata</taxon>
        <taxon>Vertebrata</taxon>
        <taxon>Euteleostomi</taxon>
        <taxon>Archelosauria</taxon>
        <taxon>Archosauria</taxon>
        <taxon>Dinosauria</taxon>
        <taxon>Saurischia</taxon>
        <taxon>Theropoda</taxon>
        <taxon>Coelurosauria</taxon>
        <taxon>Aves</taxon>
        <taxon>Neognathae</taxon>
        <taxon>Galloanserae</taxon>
        <taxon>Galliformes</taxon>
        <taxon>Phasianidae</taxon>
        <taxon>Phasianinae</taxon>
        <taxon>Gallus</taxon>
    </lineage>
</organism>
<dbReference type="GO" id="GO:0140693">
    <property type="term" value="F:molecular condensate scaffold activity"/>
    <property type="evidence" value="ECO:0007669"/>
    <property type="project" value="Ensembl"/>
</dbReference>
<comment type="subcellular location">
    <subcellularLocation>
        <location evidence="1">Nucleus</location>
    </subcellularLocation>
</comment>
<dbReference type="GO" id="GO:0070691">
    <property type="term" value="C:P-TEFb complex"/>
    <property type="evidence" value="ECO:0007669"/>
    <property type="project" value="Ensembl"/>
</dbReference>
<keyword evidence="7" id="KW-0805">Transcription regulation</keyword>
<dbReference type="SMR" id="A0A8V0ZR75"/>
<dbReference type="SUPFAM" id="SSF47954">
    <property type="entry name" value="Cyclin-like"/>
    <property type="match status" value="2"/>
</dbReference>
<dbReference type="FunFam" id="1.10.472.10:FF:000009">
    <property type="entry name" value="cyclin-T2 isoform X1"/>
    <property type="match status" value="1"/>
</dbReference>
<comment type="similarity">
    <text evidence="2">Belongs to the cyclin family. Cyclin C subfamily.</text>
</comment>
<reference evidence="15" key="2">
    <citation type="submission" date="2025-08" db="UniProtKB">
        <authorList>
            <consortium name="Ensembl"/>
        </authorList>
    </citation>
    <scope>IDENTIFICATION</scope>
    <source>
        <strain evidence="15">broiler</strain>
    </source>
</reference>
<dbReference type="Pfam" id="PF00134">
    <property type="entry name" value="Cyclin_N"/>
    <property type="match status" value="1"/>
</dbReference>
<feature type="compositionally biased region" description="Basic and acidic residues" evidence="13">
    <location>
        <begin position="551"/>
        <end position="568"/>
    </location>
</feature>
<name>A0A8V0ZR75_CHICK</name>
<dbReference type="GO" id="GO:0005634">
    <property type="term" value="C:nucleus"/>
    <property type="evidence" value="ECO:0000318"/>
    <property type="project" value="GO_Central"/>
</dbReference>
<gene>
    <name evidence="15" type="primary">CCNT1</name>
</gene>
<dbReference type="GO" id="GO:0045944">
    <property type="term" value="P:positive regulation of transcription by RNA polymerase II"/>
    <property type="evidence" value="ECO:0000318"/>
    <property type="project" value="GO_Central"/>
</dbReference>
<dbReference type="GO" id="GO:0070063">
    <property type="term" value="F:RNA polymerase binding"/>
    <property type="evidence" value="ECO:0007669"/>
    <property type="project" value="Ensembl"/>
</dbReference>
<dbReference type="Proteomes" id="UP000000539">
    <property type="component" value="Chromosome 34"/>
</dbReference>
<keyword evidence="11" id="KW-0131">Cell cycle</keyword>
<dbReference type="SMART" id="SM00385">
    <property type="entry name" value="CYCLIN"/>
    <property type="match status" value="1"/>
</dbReference>
<keyword evidence="8 12" id="KW-0195">Cyclin</keyword>
<evidence type="ECO:0000256" key="5">
    <source>
        <dbReference type="ARBA" id="ARBA00022618"/>
    </source>
</evidence>
<evidence type="ECO:0000256" key="2">
    <source>
        <dbReference type="ARBA" id="ARBA00008638"/>
    </source>
</evidence>
<protein>
    <submittedName>
        <fullName evidence="15">Cyclin T1</fullName>
    </submittedName>
</protein>
<dbReference type="CTD" id="904"/>
<dbReference type="InterPro" id="IPR036915">
    <property type="entry name" value="Cyclin-like_sf"/>
</dbReference>
<sequence length="791" mass="86210">MEASAGGGAARRWYFTREQLDRSPSRRAGLDPDKELSYRQQAANLLQDMGQRLNVSQLTINTAIVYMHRFYMVQSFTQFHRNSVAPAALFLAAKVEEQPRKLDYVIKVAHACLHPQEPPPDTRSEAYLQQAQDLVILESIILQTLGFEITIDHPHTHVVKCTQLVRASKDLAQTSYFMATNSLHLTTFSLQYTPPVVACVCIHLACKWSNWEIPVSTDGKHWWEYVDGTVTLELLDDTAASWAEGLLLLPWFPVQQLLWYNRDGKRHGEMSLNAVSGAGCQHCPSWSGSIPSVAPSIKLTHEFLQILEKTPNRLKRIRNWRASQAARKSKADEHGEDEGLSEQTILNMISRNNSSDMNIAGLMSMSTSSTAAAGPSVPTAADSPGNQSAADAAPAERWLSQHPPSKLDATQSHRTAEGTSGAEHPAQQQQQQQDGAGYPKQGVKNAPSAKVSLKEYRAKHAEELAAQKRQLENMEANVRSQYAYAAKNLLVQQQREREVQQDGNPSPIILKIPIAENPERPPGPEKGDKSSALKLRIPMGGGGGERPLPSKQEEIKMRIKVPSERPDDGGATASIAAKSREHKEKHKGHSSNHHHHNHHSHKHLHPQLGAGPSAALSKRPGDSKHAGQPGAVPHKSCGLFGSSRKRPPPEEGSAHEHQPKVSKGPKGPAPPFPYPHLPGGGHSSDAIASLPTLPSAPSKARGGGHGKSDKGPAGANGHNATQPSDYQDTVNMLHSLLSAQGMQPSQAPPFEFHAYGELLNPRQSARAANTDRPRPPPLPSEPPPPLPPLPK</sequence>
<dbReference type="GO" id="GO:0140297">
    <property type="term" value="F:DNA-binding transcription factor binding"/>
    <property type="evidence" value="ECO:0007669"/>
    <property type="project" value="Ensembl"/>
</dbReference>
<feature type="region of interest" description="Disordered" evidence="13">
    <location>
        <begin position="513"/>
        <end position="791"/>
    </location>
</feature>
<dbReference type="GO" id="GO:0008024">
    <property type="term" value="C:cyclin/CDK positive transcription elongation factor complex"/>
    <property type="evidence" value="ECO:0000318"/>
    <property type="project" value="GO_Central"/>
</dbReference>
<dbReference type="InterPro" id="IPR006671">
    <property type="entry name" value="Cyclin_N"/>
</dbReference>
<proteinExistence type="inferred from homology"/>
<keyword evidence="9" id="KW-0804">Transcription</keyword>
<dbReference type="RefSeq" id="XP_025001443.1">
    <property type="nucleotide sequence ID" value="XM_025145675.3"/>
</dbReference>
<dbReference type="GO" id="GO:0003682">
    <property type="term" value="F:chromatin binding"/>
    <property type="evidence" value="ECO:0007669"/>
    <property type="project" value="Ensembl"/>
</dbReference>
<feature type="domain" description="Cyclin-like" evidence="14">
    <location>
        <begin position="44"/>
        <end position="143"/>
    </location>
</feature>
<evidence type="ECO:0000256" key="1">
    <source>
        <dbReference type="ARBA" id="ARBA00004123"/>
    </source>
</evidence>
<evidence type="ECO:0000313" key="16">
    <source>
        <dbReference type="Proteomes" id="UP000000539"/>
    </source>
</evidence>
<keyword evidence="3" id="KW-1017">Isopeptide bond</keyword>
<dbReference type="GO" id="GO:0000976">
    <property type="term" value="F:transcription cis-regulatory region binding"/>
    <property type="evidence" value="ECO:0007669"/>
    <property type="project" value="Ensembl"/>
</dbReference>
<dbReference type="Ensembl" id="ENSGALT00010056193.1">
    <property type="protein sequence ID" value="ENSGALP00010034011.1"/>
    <property type="gene ID" value="ENSGALG00010023074.1"/>
</dbReference>
<feature type="compositionally biased region" description="Polar residues" evidence="13">
    <location>
        <begin position="718"/>
        <end position="745"/>
    </location>
</feature>
<dbReference type="FunCoup" id="A0A8V0ZR75">
    <property type="interactions" value="2278"/>
</dbReference>
<feature type="compositionally biased region" description="Low complexity" evidence="13">
    <location>
        <begin position="368"/>
        <end position="381"/>
    </location>
</feature>
<evidence type="ECO:0000256" key="9">
    <source>
        <dbReference type="ARBA" id="ARBA00023163"/>
    </source>
</evidence>
<dbReference type="InterPro" id="IPR043198">
    <property type="entry name" value="Cyclin/Ssn8"/>
</dbReference>
<dbReference type="Gene3D" id="1.10.472.10">
    <property type="entry name" value="Cyclin-like"/>
    <property type="match status" value="2"/>
</dbReference>
<evidence type="ECO:0000256" key="4">
    <source>
        <dbReference type="ARBA" id="ARBA00022553"/>
    </source>
</evidence>
<dbReference type="GO" id="GO:0032968">
    <property type="term" value="P:positive regulation of transcription elongation by RNA polymerase II"/>
    <property type="evidence" value="ECO:0007669"/>
    <property type="project" value="Ensembl"/>
</dbReference>
<feature type="compositionally biased region" description="Basic and acidic residues" evidence="13">
    <location>
        <begin position="517"/>
        <end position="531"/>
    </location>
</feature>
<dbReference type="InterPro" id="IPR013763">
    <property type="entry name" value="Cyclin-like_dom"/>
</dbReference>
<reference evidence="15" key="1">
    <citation type="submission" date="2020-11" db="EMBL/GenBank/DDBJ databases">
        <title>Gallus gallus (Chicken) genome, bGalGal1, GRCg7b, maternal haplotype autosomes + Z &amp; W.</title>
        <authorList>
            <person name="Warren W."/>
            <person name="Formenti G."/>
            <person name="Fedrigo O."/>
            <person name="Haase B."/>
            <person name="Mountcastle J."/>
            <person name="Balacco J."/>
            <person name="Tracey A."/>
            <person name="Schneider V."/>
            <person name="Okimoto R."/>
            <person name="Cheng H."/>
            <person name="Hawken R."/>
            <person name="Howe K."/>
            <person name="Jarvis E.D."/>
        </authorList>
    </citation>
    <scope>NUCLEOTIDE SEQUENCE [LARGE SCALE GENOMIC DNA]</scope>
    <source>
        <strain evidence="15">Broiler</strain>
    </source>
</reference>
<dbReference type="GO" id="GO:0019901">
    <property type="term" value="F:protein kinase binding"/>
    <property type="evidence" value="ECO:0007669"/>
    <property type="project" value="Ensembl"/>
</dbReference>
<keyword evidence="10" id="KW-0539">Nucleus</keyword>
<accession>A0A8V0ZR75</accession>
<evidence type="ECO:0000259" key="14">
    <source>
        <dbReference type="SMART" id="SM00385"/>
    </source>
</evidence>
<evidence type="ECO:0000256" key="10">
    <source>
        <dbReference type="ARBA" id="ARBA00023242"/>
    </source>
</evidence>
<evidence type="ECO:0000256" key="3">
    <source>
        <dbReference type="ARBA" id="ARBA00022499"/>
    </source>
</evidence>
<dbReference type="OMA" id="TWSGKGQ"/>
<feature type="compositionally biased region" description="Pro residues" evidence="13">
    <location>
        <begin position="667"/>
        <end position="676"/>
    </location>
</feature>
<feature type="compositionally biased region" description="Basic residues" evidence="13">
    <location>
        <begin position="583"/>
        <end position="605"/>
    </location>
</feature>
<dbReference type="PANTHER" id="PTHR10026">
    <property type="entry name" value="CYCLIN"/>
    <property type="match status" value="1"/>
</dbReference>
<evidence type="ECO:0000256" key="6">
    <source>
        <dbReference type="ARBA" id="ARBA00022843"/>
    </source>
</evidence>
<keyword evidence="16" id="KW-1185">Reference proteome</keyword>
<feature type="compositionally biased region" description="Basic and acidic residues" evidence="13">
    <location>
        <begin position="647"/>
        <end position="659"/>
    </location>
</feature>
<dbReference type="GO" id="GO:0051301">
    <property type="term" value="P:cell division"/>
    <property type="evidence" value="ECO:0007669"/>
    <property type="project" value="UniProtKB-KW"/>
</dbReference>
<keyword evidence="6" id="KW-0832">Ubl conjugation</keyword>
<reference evidence="15" key="3">
    <citation type="submission" date="2025-09" db="UniProtKB">
        <authorList>
            <consortium name="Ensembl"/>
        </authorList>
    </citation>
    <scope>IDENTIFICATION</scope>
    <source>
        <strain evidence="15">broiler</strain>
    </source>
</reference>
<evidence type="ECO:0000256" key="12">
    <source>
        <dbReference type="RuleBase" id="RU000383"/>
    </source>
</evidence>
<dbReference type="Pfam" id="PF21797">
    <property type="entry name" value="CycT2-like_C"/>
    <property type="match status" value="1"/>
</dbReference>
<dbReference type="GeneTree" id="ENSGT00940000159544"/>
<dbReference type="OrthoDB" id="25002at2759"/>
<keyword evidence="5" id="KW-0132">Cell division</keyword>
<evidence type="ECO:0000256" key="13">
    <source>
        <dbReference type="SAM" id="MobiDB-lite"/>
    </source>
</evidence>
<dbReference type="AlphaFoldDB" id="A0A8V0ZR75"/>
<dbReference type="GO" id="GO:0032786">
    <property type="term" value="P:positive regulation of DNA-templated transcription, elongation"/>
    <property type="evidence" value="ECO:0000318"/>
    <property type="project" value="GO_Central"/>
</dbReference>